<organism evidence="1 2">
    <name type="scientific">Deinococcus ruber</name>
    <dbReference type="NCBI Taxonomy" id="1848197"/>
    <lineage>
        <taxon>Bacteria</taxon>
        <taxon>Thermotogati</taxon>
        <taxon>Deinococcota</taxon>
        <taxon>Deinococci</taxon>
        <taxon>Deinococcales</taxon>
        <taxon>Deinococcaceae</taxon>
        <taxon>Deinococcus</taxon>
    </lineage>
</organism>
<name>A0A918F7M4_9DEIO</name>
<sequence length="141" mass="14998">MAVLLGVSFQVVATLYPKAPAVSDEDLQSASDWAEREMRRSGWPLPLADTLEYRELQRAISAYALYLATSGDAASGRAKASTQAAVLKSITFGSIKVDRTAANVETIAESLATSSLEWLDIAERHLGRAGLAVVVFAGAAR</sequence>
<proteinExistence type="predicted"/>
<keyword evidence="2" id="KW-1185">Reference proteome</keyword>
<accession>A0A918F7M4</accession>
<dbReference type="RefSeq" id="WP_189091499.1">
    <property type="nucleotide sequence ID" value="NZ_BMQL01000019.1"/>
</dbReference>
<dbReference type="Proteomes" id="UP000603865">
    <property type="component" value="Unassembled WGS sequence"/>
</dbReference>
<dbReference type="InterPro" id="IPR025127">
    <property type="entry name" value="DUF4054"/>
</dbReference>
<comment type="caution">
    <text evidence="1">The sequence shown here is derived from an EMBL/GenBank/DDBJ whole genome shotgun (WGS) entry which is preliminary data.</text>
</comment>
<dbReference type="AlphaFoldDB" id="A0A918F7M4"/>
<reference evidence="1" key="2">
    <citation type="submission" date="2020-09" db="EMBL/GenBank/DDBJ databases">
        <authorList>
            <person name="Sun Q."/>
            <person name="Ohkuma M."/>
        </authorList>
    </citation>
    <scope>NUCLEOTIDE SEQUENCE</scope>
    <source>
        <strain evidence="1">JCM 31311</strain>
    </source>
</reference>
<reference evidence="1" key="1">
    <citation type="journal article" date="2014" name="Int. J. Syst. Evol. Microbiol.">
        <title>Complete genome sequence of Corynebacterium casei LMG S-19264T (=DSM 44701T), isolated from a smear-ripened cheese.</title>
        <authorList>
            <consortium name="US DOE Joint Genome Institute (JGI-PGF)"/>
            <person name="Walter F."/>
            <person name="Albersmeier A."/>
            <person name="Kalinowski J."/>
            <person name="Ruckert C."/>
        </authorList>
    </citation>
    <scope>NUCLEOTIDE SEQUENCE</scope>
    <source>
        <strain evidence="1">JCM 31311</strain>
    </source>
</reference>
<dbReference type="EMBL" id="BMQL01000019">
    <property type="protein sequence ID" value="GGR16753.1"/>
    <property type="molecule type" value="Genomic_DNA"/>
</dbReference>
<dbReference type="Pfam" id="PF13262">
    <property type="entry name" value="DUF4054"/>
    <property type="match status" value="1"/>
</dbReference>
<evidence type="ECO:0000313" key="1">
    <source>
        <dbReference type="EMBL" id="GGR16753.1"/>
    </source>
</evidence>
<gene>
    <name evidence="1" type="ORF">GCM10008957_31740</name>
</gene>
<protein>
    <submittedName>
        <fullName evidence="1">Uncharacterized protein</fullName>
    </submittedName>
</protein>
<evidence type="ECO:0000313" key="2">
    <source>
        <dbReference type="Proteomes" id="UP000603865"/>
    </source>
</evidence>